<keyword evidence="7 10" id="KW-0256">Endoplasmic reticulum</keyword>
<proteinExistence type="inferred from homology"/>
<keyword evidence="5 12" id="KW-0808">Transferase</keyword>
<dbReference type="UniPathway" id="UPA00378"/>
<dbReference type="GeneID" id="20669307"/>
<comment type="similarity">
    <text evidence="3 10">Belongs to the glycosyltransferase 22 family.</text>
</comment>
<dbReference type="STRING" id="747525.W4KMR9"/>
<evidence type="ECO:0000256" key="5">
    <source>
        <dbReference type="ARBA" id="ARBA00022679"/>
    </source>
</evidence>
<feature type="transmembrane region" description="Helical" evidence="10">
    <location>
        <begin position="159"/>
        <end position="178"/>
    </location>
</feature>
<dbReference type="KEGG" id="hir:HETIRDRAFT_30460"/>
<dbReference type="FunCoup" id="W4KMR9">
    <property type="interactions" value="601"/>
</dbReference>
<protein>
    <recommendedName>
        <fullName evidence="10">Mannosyltransferase</fullName>
        <ecNumber evidence="10">2.4.1.-</ecNumber>
    </recommendedName>
</protein>
<dbReference type="HOGENOM" id="CLU_018152_1_0_1"/>
<evidence type="ECO:0000256" key="6">
    <source>
        <dbReference type="ARBA" id="ARBA00022692"/>
    </source>
</evidence>
<keyword evidence="9 10" id="KW-0472">Membrane</keyword>
<feature type="transmembrane region" description="Helical" evidence="10">
    <location>
        <begin position="365"/>
        <end position="386"/>
    </location>
</feature>
<feature type="region of interest" description="Disordered" evidence="11">
    <location>
        <begin position="1"/>
        <end position="30"/>
    </location>
</feature>
<dbReference type="GO" id="GO:0005789">
    <property type="term" value="C:endoplasmic reticulum membrane"/>
    <property type="evidence" value="ECO:0007669"/>
    <property type="project" value="UniProtKB-SubCell"/>
</dbReference>
<evidence type="ECO:0000256" key="1">
    <source>
        <dbReference type="ARBA" id="ARBA00004477"/>
    </source>
</evidence>
<evidence type="ECO:0000313" key="12">
    <source>
        <dbReference type="EMBL" id="ETW86675.1"/>
    </source>
</evidence>
<evidence type="ECO:0000256" key="7">
    <source>
        <dbReference type="ARBA" id="ARBA00022824"/>
    </source>
</evidence>
<feature type="compositionally biased region" description="Basic and acidic residues" evidence="11">
    <location>
        <begin position="13"/>
        <end position="25"/>
    </location>
</feature>
<feature type="transmembrane region" description="Helical" evidence="10">
    <location>
        <begin position="214"/>
        <end position="236"/>
    </location>
</feature>
<dbReference type="Pfam" id="PF03901">
    <property type="entry name" value="Glyco_transf_22"/>
    <property type="match status" value="1"/>
</dbReference>
<feature type="transmembrane region" description="Helical" evidence="10">
    <location>
        <begin position="438"/>
        <end position="461"/>
    </location>
</feature>
<evidence type="ECO:0000256" key="8">
    <source>
        <dbReference type="ARBA" id="ARBA00022989"/>
    </source>
</evidence>
<evidence type="ECO:0000256" key="3">
    <source>
        <dbReference type="ARBA" id="ARBA00007063"/>
    </source>
</evidence>
<gene>
    <name evidence="12" type="ORF">HETIRDRAFT_30460</name>
</gene>
<accession>W4KMR9</accession>
<comment type="pathway">
    <text evidence="2">Protein modification; protein glycosylation.</text>
</comment>
<dbReference type="GO" id="GO:0006487">
    <property type="term" value="P:protein N-linked glycosylation"/>
    <property type="evidence" value="ECO:0007669"/>
    <property type="project" value="TreeGrafter"/>
</dbReference>
<dbReference type="OrthoDB" id="497541at2759"/>
<keyword evidence="4 10" id="KW-0328">Glycosyltransferase</keyword>
<dbReference type="eggNOG" id="KOG2515">
    <property type="taxonomic scope" value="Eukaryota"/>
</dbReference>
<feature type="transmembrane region" description="Helical" evidence="10">
    <location>
        <begin position="316"/>
        <end position="344"/>
    </location>
</feature>
<dbReference type="PANTHER" id="PTHR22760:SF2">
    <property type="entry name" value="ALPHA-1,2-MANNOSYLTRANSFERASE ALG9"/>
    <property type="match status" value="1"/>
</dbReference>
<evidence type="ECO:0000313" key="13">
    <source>
        <dbReference type="Proteomes" id="UP000030671"/>
    </source>
</evidence>
<evidence type="ECO:0000256" key="9">
    <source>
        <dbReference type="ARBA" id="ARBA00023136"/>
    </source>
</evidence>
<name>W4KMR9_HETIT</name>
<dbReference type="RefSeq" id="XP_009540275.1">
    <property type="nucleotide sequence ID" value="XM_009541980.1"/>
</dbReference>
<keyword evidence="8 10" id="KW-1133">Transmembrane helix</keyword>
<dbReference type="GO" id="GO:0000026">
    <property type="term" value="F:alpha-1,2-mannosyltransferase activity"/>
    <property type="evidence" value="ECO:0007669"/>
    <property type="project" value="TreeGrafter"/>
</dbReference>
<dbReference type="EMBL" id="KI925454">
    <property type="protein sequence ID" value="ETW86675.1"/>
    <property type="molecule type" value="Genomic_DNA"/>
</dbReference>
<evidence type="ECO:0000256" key="2">
    <source>
        <dbReference type="ARBA" id="ARBA00004922"/>
    </source>
</evidence>
<dbReference type="PANTHER" id="PTHR22760">
    <property type="entry name" value="GLYCOSYLTRANSFERASE"/>
    <property type="match status" value="1"/>
</dbReference>
<evidence type="ECO:0000256" key="11">
    <source>
        <dbReference type="SAM" id="MobiDB-lite"/>
    </source>
</evidence>
<organism evidence="12 13">
    <name type="scientific">Heterobasidion irregulare (strain TC 32-1)</name>
    <dbReference type="NCBI Taxonomy" id="747525"/>
    <lineage>
        <taxon>Eukaryota</taxon>
        <taxon>Fungi</taxon>
        <taxon>Dikarya</taxon>
        <taxon>Basidiomycota</taxon>
        <taxon>Agaricomycotina</taxon>
        <taxon>Agaricomycetes</taxon>
        <taxon>Russulales</taxon>
        <taxon>Bondarzewiaceae</taxon>
        <taxon>Heterobasidion</taxon>
        <taxon>Heterobasidion annosum species complex</taxon>
    </lineage>
</organism>
<reference evidence="12 13" key="1">
    <citation type="journal article" date="2012" name="New Phytol.">
        <title>Insight into trade-off between wood decay and parasitism from the genome of a fungal forest pathogen.</title>
        <authorList>
            <person name="Olson A."/>
            <person name="Aerts A."/>
            <person name="Asiegbu F."/>
            <person name="Belbahri L."/>
            <person name="Bouzid O."/>
            <person name="Broberg A."/>
            <person name="Canback B."/>
            <person name="Coutinho P.M."/>
            <person name="Cullen D."/>
            <person name="Dalman K."/>
            <person name="Deflorio G."/>
            <person name="van Diepen L.T."/>
            <person name="Dunand C."/>
            <person name="Duplessis S."/>
            <person name="Durling M."/>
            <person name="Gonthier P."/>
            <person name="Grimwood J."/>
            <person name="Fossdal C.G."/>
            <person name="Hansson D."/>
            <person name="Henrissat B."/>
            <person name="Hietala A."/>
            <person name="Himmelstrand K."/>
            <person name="Hoffmeister D."/>
            <person name="Hogberg N."/>
            <person name="James T.Y."/>
            <person name="Karlsson M."/>
            <person name="Kohler A."/>
            <person name="Kues U."/>
            <person name="Lee Y.H."/>
            <person name="Lin Y.C."/>
            <person name="Lind M."/>
            <person name="Lindquist E."/>
            <person name="Lombard V."/>
            <person name="Lucas S."/>
            <person name="Lunden K."/>
            <person name="Morin E."/>
            <person name="Murat C."/>
            <person name="Park J."/>
            <person name="Raffaello T."/>
            <person name="Rouze P."/>
            <person name="Salamov A."/>
            <person name="Schmutz J."/>
            <person name="Solheim H."/>
            <person name="Stahlberg J."/>
            <person name="Velez H."/>
            <person name="de Vries R.P."/>
            <person name="Wiebenga A."/>
            <person name="Woodward S."/>
            <person name="Yakovlev I."/>
            <person name="Garbelotto M."/>
            <person name="Martin F."/>
            <person name="Grigoriev I.V."/>
            <person name="Stenlid J."/>
        </authorList>
    </citation>
    <scope>NUCLEOTIDE SEQUENCE [LARGE SCALE GENOMIC DNA]</scope>
    <source>
        <strain evidence="12 13">TC 32-1</strain>
    </source>
</reference>
<dbReference type="AlphaFoldDB" id="W4KMR9"/>
<sequence length="685" mass="77841">MSGVQTLRLRHPTNTEDSKPREPTKRHTGILQDQLRRAARPPWCPSFSMAVRLLLLIRVAAAMYANIQDCDEVFNYWEPLHYLDKGYGFQTWETSPVYAIRSWAYIVLHYIPVKLLTWVIHETGKRPAFFAVRAFLAIACSICEAKLYDTVKQKINNRVARYMLFMLATSAGMWNASIALLPSTFAMFANTLACSFAFIPASNQNGRRTLAATLLFATGAIVGWPFALALAMPFVFEELFVFAGDRVTPSAKGSWLVNRWTRLLLCGGAAMQIAVPVILVDTFFYGQIVAVPWNIIKYNVFPDVARGPDLYGTEPWSFYILNLLLNFNILLPLALISIPALAVTYRIDRRRLGLVRPSTEESSPFILLALRLLPFYIWLAILTVQAHKEERFMYPAYPLICFNAAVSVYLIRGWAEIVFIKATSSPYRASKSSIFRSVTLSITLFAAIVSFSRILALWKYYHTPMTVMYRLQADELPRVLNATGIALRPHPIAPDRRTRRNADEDPIDLSPIKEFGLRVCIGKEWYRFPGHYLVADGVRVDWIKSEFDGQLPAHFKPTTGGLRSRIVGTSAIPLGLNDLNREEPMHYVDVSTCDYLVDLDFPHDPVSSTYEPRYAVQSDTWERVACLPFLDARHSSLLTRTLWLPGETWQSLNKYGDYCLLRHKQNVEDKIRVVGEAIAKGEIKL</sequence>
<evidence type="ECO:0000256" key="4">
    <source>
        <dbReference type="ARBA" id="ARBA00022676"/>
    </source>
</evidence>
<keyword evidence="6 10" id="KW-0812">Transmembrane</keyword>
<dbReference type="Proteomes" id="UP000030671">
    <property type="component" value="Unassembled WGS sequence"/>
</dbReference>
<feature type="transmembrane region" description="Helical" evidence="10">
    <location>
        <begin position="392"/>
        <end position="411"/>
    </location>
</feature>
<keyword evidence="13" id="KW-1185">Reference proteome</keyword>
<evidence type="ECO:0000256" key="10">
    <source>
        <dbReference type="RuleBase" id="RU363075"/>
    </source>
</evidence>
<dbReference type="InParanoid" id="W4KMR9"/>
<dbReference type="EC" id="2.4.1.-" evidence="10"/>
<dbReference type="InterPro" id="IPR005599">
    <property type="entry name" value="GPI_mannosylTrfase"/>
</dbReference>
<comment type="subcellular location">
    <subcellularLocation>
        <location evidence="1 10">Endoplasmic reticulum membrane</location>
        <topology evidence="1 10">Multi-pass membrane protein</topology>
    </subcellularLocation>
</comment>